<accession>A0AAV8FNL0</accession>
<dbReference type="Pfam" id="PF13966">
    <property type="entry name" value="zf-RVT"/>
    <property type="match status" value="1"/>
</dbReference>
<keyword evidence="3" id="KW-1185">Reference proteome</keyword>
<evidence type="ECO:0000313" key="3">
    <source>
        <dbReference type="Proteomes" id="UP001140206"/>
    </source>
</evidence>
<dbReference type="InterPro" id="IPR043502">
    <property type="entry name" value="DNA/RNA_pol_sf"/>
</dbReference>
<proteinExistence type="predicted"/>
<dbReference type="CDD" id="cd01650">
    <property type="entry name" value="RT_nLTR_like"/>
    <property type="match status" value="1"/>
</dbReference>
<gene>
    <name evidence="2" type="ORF">LUZ62_044227</name>
</gene>
<dbReference type="GO" id="GO:0003964">
    <property type="term" value="F:RNA-directed DNA polymerase activity"/>
    <property type="evidence" value="ECO:0007669"/>
    <property type="project" value="UniProtKB-KW"/>
</dbReference>
<dbReference type="InterPro" id="IPR026960">
    <property type="entry name" value="RVT-Znf"/>
</dbReference>
<dbReference type="EMBL" id="JAMFTS010000002">
    <property type="protein sequence ID" value="KAJ4792981.1"/>
    <property type="molecule type" value="Genomic_DNA"/>
</dbReference>
<dbReference type="SUPFAM" id="SSF56672">
    <property type="entry name" value="DNA/RNA polymerases"/>
    <property type="match status" value="1"/>
</dbReference>
<sequence>MSGLLAFQQGKLDLRKLNKATITLVPKKTSPMHANDFRPISVINSFAKLITKILANRLQGFMPLLVSPYQTAFTKGRSVMESFMIAREYLSFYHKRKIPALMYKVDFAKTFDSISWTFLTNLLVERGFPPLWISWVVDVLKSSSSAIKVNRDITCFFFLRRGLRQGDPLSPLLFNLVVDALQSFLHNASSFTSGPIIIPPRTLQYADDTIILLEAYARNLAFVKEILSNFAKITGLHINDDKCLFVPVAIPDASLPIFSRILNCAPKDMPVTYLGLPLSIRRLKKIHYKPLIDAFQRKLDGWKSRFLSPAGRLTLVKSVLTALPLHYMQVIQLPTWLVKHLDGIRRRFFWKGKDKCLGGHCLVNWSKCCTPKRAGGLGILDLALQNQALLIRWLWKLNAEPDSTWTTIVQTLYGTTDVTLLDQSGLLSHGLRDVLKCLSFYSASTVSSSDNLTLSWRWTNSGCYTSASAYSALADPGVRSPYYLKVWKLKAPPRVKIFLWLLLQDRLLTQQNLLIRNWPANEGCPCCLARPLESTIHLFLHCPFAITIWNRVRNLYNLQALIFTEDLSAFWLQNRPTTGAAWDTIWAATTWTIWKERNNRIFNSLARPTFLLVQEITTLVGLWFTLA</sequence>
<reference evidence="2" key="1">
    <citation type="submission" date="2022-08" db="EMBL/GenBank/DDBJ databases">
        <authorList>
            <person name="Marques A."/>
        </authorList>
    </citation>
    <scope>NUCLEOTIDE SEQUENCE</scope>
    <source>
        <strain evidence="2">RhyPub2mFocal</strain>
        <tissue evidence="2">Leaves</tissue>
    </source>
</reference>
<evidence type="ECO:0000259" key="1">
    <source>
        <dbReference type="PROSITE" id="PS50878"/>
    </source>
</evidence>
<dbReference type="Proteomes" id="UP001140206">
    <property type="component" value="Chromosome 2"/>
</dbReference>
<dbReference type="PANTHER" id="PTHR33116">
    <property type="entry name" value="REVERSE TRANSCRIPTASE ZINC-BINDING DOMAIN-CONTAINING PROTEIN-RELATED-RELATED"/>
    <property type="match status" value="1"/>
</dbReference>
<feature type="domain" description="Reverse transcriptase" evidence="1">
    <location>
        <begin position="6"/>
        <end position="278"/>
    </location>
</feature>
<dbReference type="InterPro" id="IPR000477">
    <property type="entry name" value="RT_dom"/>
</dbReference>
<dbReference type="AlphaFoldDB" id="A0AAV8FNL0"/>
<organism evidence="2 3">
    <name type="scientific">Rhynchospora pubera</name>
    <dbReference type="NCBI Taxonomy" id="906938"/>
    <lineage>
        <taxon>Eukaryota</taxon>
        <taxon>Viridiplantae</taxon>
        <taxon>Streptophyta</taxon>
        <taxon>Embryophyta</taxon>
        <taxon>Tracheophyta</taxon>
        <taxon>Spermatophyta</taxon>
        <taxon>Magnoliopsida</taxon>
        <taxon>Liliopsida</taxon>
        <taxon>Poales</taxon>
        <taxon>Cyperaceae</taxon>
        <taxon>Cyperoideae</taxon>
        <taxon>Rhynchosporeae</taxon>
        <taxon>Rhynchospora</taxon>
    </lineage>
</organism>
<keyword evidence="2" id="KW-0808">Transferase</keyword>
<protein>
    <submittedName>
        <fullName evidence="2">RNA-directed DNA polymerase (Reverse transcriptase)-related family protein</fullName>
    </submittedName>
</protein>
<name>A0AAV8FNL0_9POAL</name>
<comment type="caution">
    <text evidence="2">The sequence shown here is derived from an EMBL/GenBank/DDBJ whole genome shotgun (WGS) entry which is preliminary data.</text>
</comment>
<evidence type="ECO:0000313" key="2">
    <source>
        <dbReference type="EMBL" id="KAJ4792981.1"/>
    </source>
</evidence>
<keyword evidence="2" id="KW-0695">RNA-directed DNA polymerase</keyword>
<dbReference type="PANTHER" id="PTHR33116:SF78">
    <property type="entry name" value="OS12G0587133 PROTEIN"/>
    <property type="match status" value="1"/>
</dbReference>
<dbReference type="Pfam" id="PF00078">
    <property type="entry name" value="RVT_1"/>
    <property type="match status" value="1"/>
</dbReference>
<keyword evidence="2" id="KW-0548">Nucleotidyltransferase</keyword>
<dbReference type="PROSITE" id="PS50878">
    <property type="entry name" value="RT_POL"/>
    <property type="match status" value="1"/>
</dbReference>